<dbReference type="eggNOG" id="COG3190">
    <property type="taxonomic scope" value="Bacteria"/>
</dbReference>
<evidence type="ECO:0000256" key="2">
    <source>
        <dbReference type="ARBA" id="ARBA00022475"/>
    </source>
</evidence>
<dbReference type="RefSeq" id="WP_024267519.1">
    <property type="nucleotide sequence ID" value="NC_023035.1"/>
</dbReference>
<dbReference type="Proteomes" id="UP000018680">
    <property type="component" value="Chromosome"/>
</dbReference>
<evidence type="ECO:0000256" key="4">
    <source>
        <dbReference type="ARBA" id="ARBA00022989"/>
    </source>
</evidence>
<evidence type="ECO:0000313" key="9">
    <source>
        <dbReference type="Proteomes" id="UP000018680"/>
    </source>
</evidence>
<dbReference type="Pfam" id="PF04347">
    <property type="entry name" value="FliO"/>
    <property type="match status" value="1"/>
</dbReference>
<dbReference type="GO" id="GO:0016020">
    <property type="term" value="C:membrane"/>
    <property type="evidence" value="ECO:0007669"/>
    <property type="project" value="InterPro"/>
</dbReference>
<protein>
    <submittedName>
        <fullName evidence="8">Flagellar biosynthesis protein FliZ</fullName>
    </submittedName>
</protein>
<comment type="subcellular location">
    <subcellularLocation>
        <location evidence="1">Cell membrane</location>
    </subcellularLocation>
</comment>
<gene>
    <name evidence="8" type="ORF">L21SP2_1194</name>
</gene>
<dbReference type="GO" id="GO:0044781">
    <property type="term" value="P:bacterial-type flagellum organization"/>
    <property type="evidence" value="ECO:0007669"/>
    <property type="project" value="InterPro"/>
</dbReference>
<keyword evidence="2" id="KW-1003">Cell membrane</keyword>
<feature type="region of interest" description="Disordered" evidence="6">
    <location>
        <begin position="1"/>
        <end position="92"/>
    </location>
</feature>
<name>V5WG55_9SPIO</name>
<evidence type="ECO:0000256" key="5">
    <source>
        <dbReference type="ARBA" id="ARBA00023136"/>
    </source>
</evidence>
<evidence type="ECO:0000256" key="6">
    <source>
        <dbReference type="SAM" id="MobiDB-lite"/>
    </source>
</evidence>
<keyword evidence="8" id="KW-0966">Cell projection</keyword>
<dbReference type="KEGG" id="slr:L21SP2_1194"/>
<evidence type="ECO:0000256" key="3">
    <source>
        <dbReference type="ARBA" id="ARBA00022692"/>
    </source>
</evidence>
<reference evidence="8 9" key="1">
    <citation type="journal article" date="2015" name="Stand. Genomic Sci.">
        <title>Complete genome sequence and description of Salinispira pacifica gen. nov., sp. nov., a novel spirochaete isolated form a hypersaline microbial mat.</title>
        <authorList>
            <person name="Ben Hania W."/>
            <person name="Joseph M."/>
            <person name="Schumann P."/>
            <person name="Bunk B."/>
            <person name="Fiebig A."/>
            <person name="Sproer C."/>
            <person name="Klenk H.P."/>
            <person name="Fardeau M.L."/>
            <person name="Spring S."/>
        </authorList>
    </citation>
    <scope>NUCLEOTIDE SEQUENCE [LARGE SCALE GENOMIC DNA]</scope>
    <source>
        <strain evidence="8 9">L21-RPul-D2</strain>
    </source>
</reference>
<keyword evidence="8" id="KW-0282">Flagellum</keyword>
<keyword evidence="8" id="KW-0969">Cilium</keyword>
<evidence type="ECO:0000313" key="8">
    <source>
        <dbReference type="EMBL" id="AHC14595.1"/>
    </source>
</evidence>
<feature type="compositionally biased region" description="Polar residues" evidence="6">
    <location>
        <begin position="62"/>
        <end position="87"/>
    </location>
</feature>
<feature type="compositionally biased region" description="Polar residues" evidence="6">
    <location>
        <begin position="44"/>
        <end position="55"/>
    </location>
</feature>
<keyword evidence="4 7" id="KW-1133">Transmembrane helix</keyword>
<dbReference type="AlphaFoldDB" id="V5WG55"/>
<evidence type="ECO:0000256" key="7">
    <source>
        <dbReference type="SAM" id="Phobius"/>
    </source>
</evidence>
<keyword evidence="9" id="KW-1185">Reference proteome</keyword>
<feature type="compositionally biased region" description="Low complexity" evidence="6">
    <location>
        <begin position="31"/>
        <end position="43"/>
    </location>
</feature>
<sequence length="267" mass="28290">MCTAAAGFAQQDTGNEGTGAAVEVPGRVDGRNSSSSDNRASAGEQANTNAGNQAGESAGAESRSTQQNSAEQTDAEISNQNSSNSAERSVDERSLTFDFDDVSPEEEAGSEDLAVFGFWDLLRMVLVLALVVGLIYGLYFILRKSKSSQEENSSFIQVLSNQHLPGGKTLHVIDVGGKVYLLGAGDGGVNLITEINDKETVDEMRLQASRQQLHKGNFSQLLGSFFNTSASAQGVSTASPATQPSNDGGGGDGFDFVRRQRERLKKL</sequence>
<evidence type="ECO:0000256" key="1">
    <source>
        <dbReference type="ARBA" id="ARBA00004236"/>
    </source>
</evidence>
<dbReference type="STRING" id="1307761.L21SP2_1194"/>
<dbReference type="OrthoDB" id="361613at2"/>
<dbReference type="HOGENOM" id="CLU_1041660_0_0_12"/>
<keyword evidence="5 7" id="KW-0472">Membrane</keyword>
<accession>V5WG55</accession>
<organism evidence="8 9">
    <name type="scientific">Salinispira pacifica</name>
    <dbReference type="NCBI Taxonomy" id="1307761"/>
    <lineage>
        <taxon>Bacteria</taxon>
        <taxon>Pseudomonadati</taxon>
        <taxon>Spirochaetota</taxon>
        <taxon>Spirochaetia</taxon>
        <taxon>Spirochaetales</taxon>
        <taxon>Spirochaetaceae</taxon>
        <taxon>Salinispira</taxon>
    </lineage>
</organism>
<proteinExistence type="predicted"/>
<keyword evidence="3 7" id="KW-0812">Transmembrane</keyword>
<feature type="compositionally biased region" description="Polar residues" evidence="6">
    <location>
        <begin position="235"/>
        <end position="246"/>
    </location>
</feature>
<feature type="transmembrane region" description="Helical" evidence="7">
    <location>
        <begin position="121"/>
        <end position="142"/>
    </location>
</feature>
<dbReference type="EMBL" id="CP006939">
    <property type="protein sequence ID" value="AHC14595.1"/>
    <property type="molecule type" value="Genomic_DNA"/>
</dbReference>
<feature type="region of interest" description="Disordered" evidence="6">
    <location>
        <begin position="235"/>
        <end position="255"/>
    </location>
</feature>
<dbReference type="InterPro" id="IPR022781">
    <property type="entry name" value="Flagellar_biosynth_FliO"/>
</dbReference>